<organism evidence="1 2">
    <name type="scientific">Harryflintia acetispora</name>
    <dbReference type="NCBI Taxonomy" id="1849041"/>
    <lineage>
        <taxon>Bacteria</taxon>
        <taxon>Bacillati</taxon>
        <taxon>Bacillota</taxon>
        <taxon>Clostridia</taxon>
        <taxon>Eubacteriales</taxon>
        <taxon>Oscillospiraceae</taxon>
        <taxon>Harryflintia</taxon>
    </lineage>
</organism>
<reference evidence="1 2" key="1">
    <citation type="submission" date="2019-03" db="EMBL/GenBank/DDBJ databases">
        <title>Genomic Encyclopedia of Type Strains, Phase IV (KMG-IV): sequencing the most valuable type-strain genomes for metagenomic binning, comparative biology and taxonomic classification.</title>
        <authorList>
            <person name="Goeker M."/>
        </authorList>
    </citation>
    <scope>NUCLEOTIDE SEQUENCE [LARGE SCALE GENOMIC DNA]</scope>
    <source>
        <strain evidence="1 2">DSM 100433</strain>
    </source>
</reference>
<dbReference type="AlphaFoldDB" id="A0A9X8Y8L4"/>
<dbReference type="Proteomes" id="UP000294682">
    <property type="component" value="Unassembled WGS sequence"/>
</dbReference>
<comment type="caution">
    <text evidence="1">The sequence shown here is derived from an EMBL/GenBank/DDBJ whole genome shotgun (WGS) entry which is preliminary data.</text>
</comment>
<sequence>MKELDQFSYACGVIDAFNEVVRAGVKRMALAHPCPSREERDSYLPFAEKICSQYGTRCYAEDEPLLTDLFPVTLNRGTYNLIFYKNESDLEEYLALKAQKARLCAAGAYRDEARREIAEGFGRLLSYTDEAIGRLIEENKEKEII</sequence>
<protein>
    <submittedName>
        <fullName evidence="1">Uncharacterized protein</fullName>
    </submittedName>
</protein>
<proteinExistence type="predicted"/>
<evidence type="ECO:0000313" key="1">
    <source>
        <dbReference type="EMBL" id="TCL44123.1"/>
    </source>
</evidence>
<dbReference type="RefSeq" id="WP_132084229.1">
    <property type="nucleotide sequence ID" value="NZ_SLUK01000003.1"/>
</dbReference>
<accession>A0A9X8Y8L4</accession>
<keyword evidence="2" id="KW-1185">Reference proteome</keyword>
<evidence type="ECO:0000313" key="2">
    <source>
        <dbReference type="Proteomes" id="UP000294682"/>
    </source>
</evidence>
<dbReference type="EMBL" id="SLUK01000003">
    <property type="protein sequence ID" value="TCL44123.1"/>
    <property type="molecule type" value="Genomic_DNA"/>
</dbReference>
<gene>
    <name evidence="1" type="ORF">EDD78_103161</name>
</gene>
<name>A0A9X8Y8L4_9FIRM</name>